<dbReference type="Gene3D" id="3.40.50.1820">
    <property type="entry name" value="alpha/beta hydrolase"/>
    <property type="match status" value="1"/>
</dbReference>
<proteinExistence type="predicted"/>
<dbReference type="Pfam" id="PF00561">
    <property type="entry name" value="Abhydrolase_1"/>
    <property type="match status" value="1"/>
</dbReference>
<dbReference type="InterPro" id="IPR000073">
    <property type="entry name" value="AB_hydrolase_1"/>
</dbReference>
<keyword evidence="2" id="KW-0378">Hydrolase</keyword>
<dbReference type="InterPro" id="IPR000639">
    <property type="entry name" value="Epox_hydrolase-like"/>
</dbReference>
<name>A0AAV9ZLM1_9AGAR</name>
<sequence length="376" mass="41982">MPRIVLHSSDGGSESFNYTISTPTEASASHIVQDLPTLVLLLPISAASPFFHQHSRTPIFADRHLRRFNLVTFDPRGHGDTEAKVDANYGREILADDVLKITETLNISAFHIAGIATGGSVALQVAVCAPDRVRSVFVVSPAPQVEPLEVMQGRQEIADCWIQAHQTNPTEIDEVVAEDGVYGALQFMYNNVLETPLIKALTCYGVDKVRRTWIGDNAHLIQLITVQFFSNQHPFEVSSLERIRAPVVLVHCSEDIVYPRHHAEALLELLHTAIVDAKLVTLEGAPHWGNATHPEETNALLYGFVMSSCDTSKLPPSPEIVESPFLDELAQHGLMEGRLIWGRRHAVRRYRYNNICGLDSETERHFLIIFHRRPTV</sequence>
<dbReference type="PRINTS" id="PR00412">
    <property type="entry name" value="EPOXHYDRLASE"/>
</dbReference>
<keyword evidence="3" id="KW-1185">Reference proteome</keyword>
<accession>A0AAV9ZLM1</accession>
<feature type="domain" description="AB hydrolase-1" evidence="1">
    <location>
        <begin position="64"/>
        <end position="294"/>
    </location>
</feature>
<dbReference type="AlphaFoldDB" id="A0AAV9ZLM1"/>
<gene>
    <name evidence="2" type="ORF">R3P38DRAFT_2574995</name>
</gene>
<dbReference type="PANTHER" id="PTHR43433:SF5">
    <property type="entry name" value="AB HYDROLASE-1 DOMAIN-CONTAINING PROTEIN"/>
    <property type="match status" value="1"/>
</dbReference>
<comment type="caution">
    <text evidence="2">The sequence shown here is derived from an EMBL/GenBank/DDBJ whole genome shotgun (WGS) entry which is preliminary data.</text>
</comment>
<reference evidence="2 3" key="1">
    <citation type="journal article" date="2024" name="J Genomics">
        <title>Draft genome sequencing and assembly of Favolaschia claudopus CIRM-BRFM 2984 isolated from oak limbs.</title>
        <authorList>
            <person name="Navarro D."/>
            <person name="Drula E."/>
            <person name="Chaduli D."/>
            <person name="Cazenave R."/>
            <person name="Ahrendt S."/>
            <person name="Wang J."/>
            <person name="Lipzen A."/>
            <person name="Daum C."/>
            <person name="Barry K."/>
            <person name="Grigoriev I.V."/>
            <person name="Favel A."/>
            <person name="Rosso M.N."/>
            <person name="Martin F."/>
        </authorList>
    </citation>
    <scope>NUCLEOTIDE SEQUENCE [LARGE SCALE GENOMIC DNA]</scope>
    <source>
        <strain evidence="2 3">CIRM-BRFM 2984</strain>
    </source>
</reference>
<organism evidence="2 3">
    <name type="scientific">Favolaschia claudopus</name>
    <dbReference type="NCBI Taxonomy" id="2862362"/>
    <lineage>
        <taxon>Eukaryota</taxon>
        <taxon>Fungi</taxon>
        <taxon>Dikarya</taxon>
        <taxon>Basidiomycota</taxon>
        <taxon>Agaricomycotina</taxon>
        <taxon>Agaricomycetes</taxon>
        <taxon>Agaricomycetidae</taxon>
        <taxon>Agaricales</taxon>
        <taxon>Marasmiineae</taxon>
        <taxon>Mycenaceae</taxon>
        <taxon>Favolaschia</taxon>
    </lineage>
</organism>
<dbReference type="PANTHER" id="PTHR43433">
    <property type="entry name" value="HYDROLASE, ALPHA/BETA FOLD FAMILY PROTEIN"/>
    <property type="match status" value="1"/>
</dbReference>
<dbReference type="InterPro" id="IPR050471">
    <property type="entry name" value="AB_hydrolase"/>
</dbReference>
<dbReference type="Proteomes" id="UP001362999">
    <property type="component" value="Unassembled WGS sequence"/>
</dbReference>
<dbReference type="GO" id="GO:0004806">
    <property type="term" value="F:triacylglycerol lipase activity"/>
    <property type="evidence" value="ECO:0007669"/>
    <property type="project" value="TreeGrafter"/>
</dbReference>
<dbReference type="SUPFAM" id="SSF53474">
    <property type="entry name" value="alpha/beta-Hydrolases"/>
    <property type="match status" value="1"/>
</dbReference>
<evidence type="ECO:0000313" key="3">
    <source>
        <dbReference type="Proteomes" id="UP001362999"/>
    </source>
</evidence>
<evidence type="ECO:0000313" key="2">
    <source>
        <dbReference type="EMBL" id="KAK6985108.1"/>
    </source>
</evidence>
<protein>
    <submittedName>
        <fullName evidence="2">AB hydrolase-1 domain-containing protein</fullName>
    </submittedName>
</protein>
<evidence type="ECO:0000259" key="1">
    <source>
        <dbReference type="Pfam" id="PF00561"/>
    </source>
</evidence>
<dbReference type="InterPro" id="IPR029058">
    <property type="entry name" value="AB_hydrolase_fold"/>
</dbReference>
<dbReference type="EMBL" id="JAWWNJ010000132">
    <property type="protein sequence ID" value="KAK6985108.1"/>
    <property type="molecule type" value="Genomic_DNA"/>
</dbReference>
<dbReference type="GO" id="GO:0046503">
    <property type="term" value="P:glycerolipid catabolic process"/>
    <property type="evidence" value="ECO:0007669"/>
    <property type="project" value="TreeGrafter"/>
</dbReference>